<keyword evidence="15" id="KW-0539">Nucleus</keyword>
<evidence type="ECO:0000256" key="17">
    <source>
        <dbReference type="SAM" id="MobiDB-lite"/>
    </source>
</evidence>
<dbReference type="InterPro" id="IPR002464">
    <property type="entry name" value="DNA/RNA_helicase_DEAH_CS"/>
</dbReference>
<dbReference type="InterPro" id="IPR014013">
    <property type="entry name" value="Helic_SF1/SF2_ATP-bd_DinG/Rad3"/>
</dbReference>
<dbReference type="GO" id="GO:0005524">
    <property type="term" value="F:ATP binding"/>
    <property type="evidence" value="ECO:0007669"/>
    <property type="project" value="UniProtKB-KW"/>
</dbReference>
<evidence type="ECO:0000256" key="6">
    <source>
        <dbReference type="ARBA" id="ARBA00022741"/>
    </source>
</evidence>
<evidence type="ECO:0000256" key="8">
    <source>
        <dbReference type="ARBA" id="ARBA00022801"/>
    </source>
</evidence>
<evidence type="ECO:0000256" key="15">
    <source>
        <dbReference type="ARBA" id="ARBA00023242"/>
    </source>
</evidence>
<evidence type="ECO:0000256" key="7">
    <source>
        <dbReference type="ARBA" id="ARBA00022763"/>
    </source>
</evidence>
<dbReference type="Proteomes" id="UP001153555">
    <property type="component" value="Unassembled WGS sequence"/>
</dbReference>
<evidence type="ECO:0000256" key="3">
    <source>
        <dbReference type="ARBA" id="ARBA00008792"/>
    </source>
</evidence>
<dbReference type="GO" id="GO:0005634">
    <property type="term" value="C:nucleus"/>
    <property type="evidence" value="ECO:0007669"/>
    <property type="project" value="UniProtKB-SubCell"/>
</dbReference>
<dbReference type="InterPro" id="IPR006554">
    <property type="entry name" value="Helicase-like_DEXD_c2"/>
</dbReference>
<feature type="domain" description="Helicase ATP-binding" evidence="18">
    <location>
        <begin position="38"/>
        <end position="374"/>
    </location>
</feature>
<organism evidence="19 20">
    <name type="scientific">Striga hermonthica</name>
    <name type="common">Purple witchweed</name>
    <name type="synonym">Buchnera hermonthica</name>
    <dbReference type="NCBI Taxonomy" id="68872"/>
    <lineage>
        <taxon>Eukaryota</taxon>
        <taxon>Viridiplantae</taxon>
        <taxon>Streptophyta</taxon>
        <taxon>Embryophyta</taxon>
        <taxon>Tracheophyta</taxon>
        <taxon>Spermatophyta</taxon>
        <taxon>Magnoliopsida</taxon>
        <taxon>eudicotyledons</taxon>
        <taxon>Gunneridae</taxon>
        <taxon>Pentapetalae</taxon>
        <taxon>asterids</taxon>
        <taxon>lamiids</taxon>
        <taxon>Lamiales</taxon>
        <taxon>Orobanchaceae</taxon>
        <taxon>Buchnereae</taxon>
        <taxon>Striga</taxon>
    </lineage>
</organism>
<evidence type="ECO:0000256" key="4">
    <source>
        <dbReference type="ARBA" id="ARBA00022485"/>
    </source>
</evidence>
<dbReference type="SMART" id="SM00491">
    <property type="entry name" value="HELICc2"/>
    <property type="match status" value="1"/>
</dbReference>
<sequence length="1275" mass="141993">MEGTASSPVDLSSSPIKNPNPKIIPNPANNSRSTIHIGGIPVEFPYRPYGTQLAFMNRVISTLDRSQRDGHCHALLESPTGTGKSLSLLCSALAWQQNQKTKNLLAKVTHSSMRPHPEAINDPLNHGGGFIPETQPPVTPQPPTTNAKTEKRRLTPTIFYSSRTHSQIKQVIGEYRKTSYRASMAVLGSRKHYCTNPHLRGEENVDEQCKLLMKNKQDSCPQFKNVHKVRGHPSLQKGGCHEVHDIEDLVKVGQVVKGCSYFAARSIAQEADLVFCPYNYIINPVIRDAMEIDITGSIIIFDEAHNIEDIARDAGSIDLDEEDLIYLQTELGQLCLNDDITYRPLFEMTEDILSWIDQRKVTLVKRESQLYFRCWTGDKALKELQEVNISLQNFSILHDCAKQAIRIASEAEGDITCLSGLAATILEGLFSSLNYFFSGSGIHACDYELALQRSVKKNEGGWRTTFSLWCMNPAVVFKSISGISQSVILTSGTLSPLGTFSSELGVQFGTCLEAPHVIDVDSQVWVAAISNGPGRYPLNASYKTADEYAFQDAIGSSLEEICKIVPGGCLAFFPSYKLLDKLCNRWEQTGQWSRLNAQKSIFIEPRGSTQDSFEAILKDYYDVICHGTRQLSGRKIRGKKLGLKNGKSVEPTKDSKKEGAAFLAVCRGKVSEGMDFSDDKARVVVVVGIPFPNIYDVKVAQKKKFNDTYVSSKNLLSGNEWYCQQAFRALNQATGRCIRHRFDYGAVIFLDERFHRDRNRTYISKWLRNSIRLYSSFEESLDGLKSFFNDVKVRIGVAANSSKDLEAESEKIKSVDKKKSTQKKNVKVRVPSQQPKEPNDIAGPIPVAKYDLLSTRTRSGVITITDDKNASFCREHIDLDCDSDEESRPTTPFVEMPSNDIEVTFVKETPGVDCQTPKPEFILKDDYPSPQTNHPFTSLRQQFSFGPKSCQNLNASPSFICSAFTTPKQEISPNANSTTPEADSSWSANNNVSKRRKFAGFSSIGPLHEFHSPVPVDDRLSPLASSVTTADANHGSENNKCDMWNTSDGSHVPLVNTHENLQISCLRCKNPLGLPENSLFVVCSAISTSKCHLMSLQKKDSENVALSTLSIDVLVCDISLVDHRLYGTSQEGASGQGVWCEEDGCVFNTVFCPFCVECDNCLGVQVLATDASNVKFQNKVRTRDMRLPISCLMLGPNILLNLTFLLCEQILFYRDRLEIKYSEGAKDEAASLHVESSTTKKADLTIFDKYAYTSPVQESTGWRSTKSRMRLPKKK</sequence>
<proteinExistence type="inferred from homology"/>
<keyword evidence="4" id="KW-0004">4Fe-4S</keyword>
<feature type="compositionally biased region" description="Polar residues" evidence="17">
    <location>
        <begin position="1"/>
        <end position="11"/>
    </location>
</feature>
<comment type="caution">
    <text evidence="19">The sequence shown here is derived from an EMBL/GenBank/DDBJ whole genome shotgun (WGS) entry which is preliminary data.</text>
</comment>
<dbReference type="GO" id="GO:0003678">
    <property type="term" value="F:DNA helicase activity"/>
    <property type="evidence" value="ECO:0007669"/>
    <property type="project" value="InterPro"/>
</dbReference>
<feature type="compositionally biased region" description="Low complexity" evidence="17">
    <location>
        <begin position="12"/>
        <end position="31"/>
    </location>
</feature>
<keyword evidence="11" id="KW-0408">Iron</keyword>
<dbReference type="InterPro" id="IPR042493">
    <property type="entry name" value="XPD_DNA_FeS"/>
</dbReference>
<dbReference type="InterPro" id="IPR006555">
    <property type="entry name" value="ATP-dep_Helicase_C"/>
</dbReference>
<feature type="region of interest" description="Disordered" evidence="17">
    <location>
        <begin position="1"/>
        <end position="31"/>
    </location>
</feature>
<keyword evidence="20" id="KW-1185">Reference proteome</keyword>
<comment type="similarity">
    <text evidence="3">Belongs to the DEAD box helicase family. DEAH subfamily.</text>
</comment>
<keyword evidence="6" id="KW-0547">Nucleotide-binding</keyword>
<dbReference type="Gene3D" id="3.40.50.300">
    <property type="entry name" value="P-loop containing nucleotide triphosphate hydrolases"/>
    <property type="match status" value="3"/>
</dbReference>
<dbReference type="GO" id="GO:0003677">
    <property type="term" value="F:DNA binding"/>
    <property type="evidence" value="ECO:0007669"/>
    <property type="project" value="UniProtKB-KW"/>
</dbReference>
<dbReference type="GO" id="GO:1990918">
    <property type="term" value="P:double-strand break repair involved in meiotic recombination"/>
    <property type="evidence" value="ECO:0007669"/>
    <property type="project" value="TreeGrafter"/>
</dbReference>
<evidence type="ECO:0000259" key="18">
    <source>
        <dbReference type="PROSITE" id="PS51193"/>
    </source>
</evidence>
<keyword evidence="14" id="KW-0413">Isomerase</keyword>
<feature type="compositionally biased region" description="Pro residues" evidence="17">
    <location>
        <begin position="134"/>
        <end position="143"/>
    </location>
</feature>
<dbReference type="GO" id="GO:0006289">
    <property type="term" value="P:nucleotide-excision repair"/>
    <property type="evidence" value="ECO:0007669"/>
    <property type="project" value="TreeGrafter"/>
</dbReference>
<dbReference type="Pfam" id="PF13307">
    <property type="entry name" value="Helicase_C_2"/>
    <property type="match status" value="1"/>
</dbReference>
<dbReference type="CDD" id="cd18788">
    <property type="entry name" value="SF2_C_XPD"/>
    <property type="match status" value="1"/>
</dbReference>
<keyword evidence="7" id="KW-0227">DNA damage</keyword>
<dbReference type="GO" id="GO:0046872">
    <property type="term" value="F:metal ion binding"/>
    <property type="evidence" value="ECO:0007669"/>
    <property type="project" value="UniProtKB-KW"/>
</dbReference>
<dbReference type="AlphaFoldDB" id="A0A9N7NG99"/>
<keyword evidence="9 19" id="KW-0347">Helicase</keyword>
<dbReference type="PANTHER" id="PTHR11472">
    <property type="entry name" value="DNA REPAIR DEAD HELICASE RAD3/XP-D SUBFAMILY MEMBER"/>
    <property type="match status" value="1"/>
</dbReference>
<comment type="subcellular location">
    <subcellularLocation>
        <location evidence="2">Nucleus</location>
    </subcellularLocation>
</comment>
<comment type="cofactor">
    <cofactor evidence="1">
        <name>[4Fe-4S] cluster</name>
        <dbReference type="ChEBI" id="CHEBI:49883"/>
    </cofactor>
</comment>
<evidence type="ECO:0000256" key="12">
    <source>
        <dbReference type="ARBA" id="ARBA00023014"/>
    </source>
</evidence>
<evidence type="ECO:0000256" key="5">
    <source>
        <dbReference type="ARBA" id="ARBA00022723"/>
    </source>
</evidence>
<keyword evidence="8" id="KW-0378">Hydrolase</keyword>
<dbReference type="Gene3D" id="1.10.275.40">
    <property type="match status" value="1"/>
</dbReference>
<dbReference type="FunFam" id="3.40.50.300:FF:000731">
    <property type="entry name" value="Fanconi anemia group J protein homolog"/>
    <property type="match status" value="1"/>
</dbReference>
<keyword evidence="5" id="KW-0479">Metal-binding</keyword>
<dbReference type="Pfam" id="PF06733">
    <property type="entry name" value="DEAD_2"/>
    <property type="match status" value="1"/>
</dbReference>
<dbReference type="GO" id="GO:0051539">
    <property type="term" value="F:4 iron, 4 sulfur cluster binding"/>
    <property type="evidence" value="ECO:0007669"/>
    <property type="project" value="UniProtKB-KW"/>
</dbReference>
<evidence type="ECO:0000256" key="16">
    <source>
        <dbReference type="ARBA" id="ARBA00082714"/>
    </source>
</evidence>
<evidence type="ECO:0000256" key="13">
    <source>
        <dbReference type="ARBA" id="ARBA00023204"/>
    </source>
</evidence>
<dbReference type="PROSITE" id="PS51193">
    <property type="entry name" value="HELICASE_ATP_BIND_2"/>
    <property type="match status" value="1"/>
</dbReference>
<reference evidence="19" key="1">
    <citation type="submission" date="2019-12" db="EMBL/GenBank/DDBJ databases">
        <authorList>
            <person name="Scholes J."/>
        </authorList>
    </citation>
    <scope>NUCLEOTIDE SEQUENCE</scope>
</reference>
<evidence type="ECO:0000313" key="20">
    <source>
        <dbReference type="Proteomes" id="UP001153555"/>
    </source>
</evidence>
<dbReference type="InterPro" id="IPR027417">
    <property type="entry name" value="P-loop_NTPase"/>
</dbReference>
<gene>
    <name evidence="19" type="ORF">SHERM_25548</name>
</gene>
<dbReference type="SUPFAM" id="SSF52540">
    <property type="entry name" value="P-loop containing nucleoside triphosphate hydrolases"/>
    <property type="match status" value="1"/>
</dbReference>
<keyword evidence="12" id="KW-0411">Iron-sulfur</keyword>
<evidence type="ECO:0000256" key="14">
    <source>
        <dbReference type="ARBA" id="ARBA00023235"/>
    </source>
</evidence>
<keyword evidence="19" id="KW-0238">DNA-binding</keyword>
<name>A0A9N7NG99_STRHE</name>
<evidence type="ECO:0000256" key="2">
    <source>
        <dbReference type="ARBA" id="ARBA00004123"/>
    </source>
</evidence>
<evidence type="ECO:0000256" key="1">
    <source>
        <dbReference type="ARBA" id="ARBA00001966"/>
    </source>
</evidence>
<dbReference type="EMBL" id="CACSLK010027813">
    <property type="protein sequence ID" value="CAA0830083.1"/>
    <property type="molecule type" value="Genomic_DNA"/>
</dbReference>
<dbReference type="InterPro" id="IPR010614">
    <property type="entry name" value="RAD3-like_helicase_DEAD"/>
</dbReference>
<evidence type="ECO:0000256" key="10">
    <source>
        <dbReference type="ARBA" id="ARBA00022840"/>
    </source>
</evidence>
<evidence type="ECO:0000256" key="11">
    <source>
        <dbReference type="ARBA" id="ARBA00023004"/>
    </source>
</evidence>
<dbReference type="SMART" id="SM00488">
    <property type="entry name" value="DEXDc2"/>
    <property type="match status" value="1"/>
</dbReference>
<dbReference type="PANTHER" id="PTHR11472:SF47">
    <property type="entry name" value="FANCONI ANEMIA GROUP J PROTEIN"/>
    <property type="match status" value="1"/>
</dbReference>
<protein>
    <recommendedName>
        <fullName evidence="16">DNA 5'-3' helicase FANCJ</fullName>
    </recommendedName>
</protein>
<dbReference type="OrthoDB" id="19182at2759"/>
<dbReference type="Gene3D" id="1.10.30.20">
    <property type="entry name" value="Bacterial XPD DNA helicase, FeS cluster domain"/>
    <property type="match status" value="1"/>
</dbReference>
<dbReference type="InterPro" id="IPR045028">
    <property type="entry name" value="DinG/Rad3-like"/>
</dbReference>
<keyword evidence="10" id="KW-0067">ATP-binding</keyword>
<dbReference type="PROSITE" id="PS00690">
    <property type="entry name" value="DEAH_ATP_HELICASE"/>
    <property type="match status" value="1"/>
</dbReference>
<dbReference type="GO" id="GO:0016818">
    <property type="term" value="F:hydrolase activity, acting on acid anhydrides, in phosphorus-containing anhydrides"/>
    <property type="evidence" value="ECO:0007669"/>
    <property type="project" value="InterPro"/>
</dbReference>
<feature type="region of interest" description="Disordered" evidence="17">
    <location>
        <begin position="811"/>
        <end position="843"/>
    </location>
</feature>
<keyword evidence="13" id="KW-0234">DNA repair</keyword>
<feature type="region of interest" description="Disordered" evidence="17">
    <location>
        <begin position="125"/>
        <end position="149"/>
    </location>
</feature>
<accession>A0A9N7NG99</accession>
<evidence type="ECO:0000256" key="9">
    <source>
        <dbReference type="ARBA" id="ARBA00022806"/>
    </source>
</evidence>
<evidence type="ECO:0000313" key="19">
    <source>
        <dbReference type="EMBL" id="CAA0830083.1"/>
    </source>
</evidence>